<accession>A0A8S3SD87</accession>
<dbReference type="SUPFAM" id="SSF53067">
    <property type="entry name" value="Actin-like ATPase domain"/>
    <property type="match status" value="1"/>
</dbReference>
<dbReference type="PANTHER" id="PTHR14187:SF5">
    <property type="entry name" value="HEAT SHOCK 70 KDA PROTEIN 12A"/>
    <property type="match status" value="1"/>
</dbReference>
<organism evidence="1 2">
    <name type="scientific">Mytilus edulis</name>
    <name type="common">Blue mussel</name>
    <dbReference type="NCBI Taxonomy" id="6550"/>
    <lineage>
        <taxon>Eukaryota</taxon>
        <taxon>Metazoa</taxon>
        <taxon>Spiralia</taxon>
        <taxon>Lophotrochozoa</taxon>
        <taxon>Mollusca</taxon>
        <taxon>Bivalvia</taxon>
        <taxon>Autobranchia</taxon>
        <taxon>Pteriomorphia</taxon>
        <taxon>Mytilida</taxon>
        <taxon>Mytiloidea</taxon>
        <taxon>Mytilidae</taxon>
        <taxon>Mytilinae</taxon>
        <taxon>Mytilus</taxon>
    </lineage>
</organism>
<keyword evidence="2" id="KW-1185">Reference proteome</keyword>
<protein>
    <submittedName>
        <fullName evidence="1">Uncharacterized protein</fullName>
    </submittedName>
</protein>
<comment type="caution">
    <text evidence="1">The sequence shown here is derived from an EMBL/GenBank/DDBJ whole genome shotgun (WGS) entry which is preliminary data.</text>
</comment>
<dbReference type="InterPro" id="IPR043129">
    <property type="entry name" value="ATPase_NBD"/>
</dbReference>
<dbReference type="OrthoDB" id="2963168at2759"/>
<sequence>MAIPYVTLDTLCKKYLKEDLPSTLSLSPYANTISIRGDKMRIDADVFKNLFDKTVKNILTLLKELFKRKVESVALLLLVGGFSECTLLQAEIKKTFISESDVPEESSLTVLKGAVLFGHNSEVIFSRKTRVTGGVGCTPILIRKCDQQHYIERNDQQYCNGAFDIIMRKDTNVRKGTTVKKIYHSIKR</sequence>
<proteinExistence type="predicted"/>
<evidence type="ECO:0000313" key="1">
    <source>
        <dbReference type="EMBL" id="CAG2218745.1"/>
    </source>
</evidence>
<dbReference type="EMBL" id="CAJPWZ010001606">
    <property type="protein sequence ID" value="CAG2218745.1"/>
    <property type="molecule type" value="Genomic_DNA"/>
</dbReference>
<evidence type="ECO:0000313" key="2">
    <source>
        <dbReference type="Proteomes" id="UP000683360"/>
    </source>
</evidence>
<dbReference type="Proteomes" id="UP000683360">
    <property type="component" value="Unassembled WGS sequence"/>
</dbReference>
<dbReference type="AlphaFoldDB" id="A0A8S3SD87"/>
<reference evidence="1" key="1">
    <citation type="submission" date="2021-03" db="EMBL/GenBank/DDBJ databases">
        <authorList>
            <person name="Bekaert M."/>
        </authorList>
    </citation>
    <scope>NUCLEOTIDE SEQUENCE</scope>
</reference>
<name>A0A8S3SD87_MYTED</name>
<dbReference type="PANTHER" id="PTHR14187">
    <property type="entry name" value="ALPHA KINASE/ELONGATION FACTOR 2 KINASE"/>
    <property type="match status" value="1"/>
</dbReference>
<gene>
    <name evidence="1" type="ORF">MEDL_32336</name>
</gene>